<accession>A0AAV2FI45</accession>
<sequence>MMEEGGREDLEVTIMAMKGSSREWNRVVASNLARFLKCPLIDTHDINQALQKSSSSSQTNNNNEMAEESPALDVAYGVASTQLISLKIPVIISGAHPLTLGTTWRALAASSGARLIVIKCHPPEDKAGQHQSDGEDEHDGILLVHVDAESFDGKKAEGIVSKIHLLLRQQKKYNNNTKVVAGPGGNKKAKQRKQRRSDHLHEWVEKQPNNSSNENTTDDGWSCIACGDGDFYDHLTAYYRCTDCDFALHKSCAEKPADGLVDRCPPYLEVVRPQSYDFPSKVKCKNCRVDGGEEEEFSGAVDDCHDCLMQTNLHHQILPTVLREDTAHDHRLNLVIMPFGYEYKYLCARCDKLGYSVGYKCYECNDLPNYHVACALLAHDERRVVEKQMHRFFRRKQKDIEDLLDRKQASKGQSGMKNNTYLNEND</sequence>
<feature type="region of interest" description="Disordered" evidence="1">
    <location>
        <begin position="407"/>
        <end position="426"/>
    </location>
</feature>
<protein>
    <submittedName>
        <fullName evidence="2">Uncharacterized protein</fullName>
    </submittedName>
</protein>
<proteinExistence type="predicted"/>
<dbReference type="InterPro" id="IPR027417">
    <property type="entry name" value="P-loop_NTPase"/>
</dbReference>
<feature type="compositionally biased region" description="Basic residues" evidence="1">
    <location>
        <begin position="187"/>
        <end position="196"/>
    </location>
</feature>
<dbReference type="PANTHER" id="PTHR37807">
    <property type="entry name" value="OS07G0160300 PROTEIN"/>
    <property type="match status" value="1"/>
</dbReference>
<reference evidence="2 3" key="1">
    <citation type="submission" date="2024-04" db="EMBL/GenBank/DDBJ databases">
        <authorList>
            <person name="Fracassetti M."/>
        </authorList>
    </citation>
    <scope>NUCLEOTIDE SEQUENCE [LARGE SCALE GENOMIC DNA]</scope>
</reference>
<keyword evidence="3" id="KW-1185">Reference proteome</keyword>
<dbReference type="AlphaFoldDB" id="A0AAV2FI45"/>
<dbReference type="Gene3D" id="3.40.50.300">
    <property type="entry name" value="P-loop containing nucleotide triphosphate hydrolases"/>
    <property type="match status" value="1"/>
</dbReference>
<dbReference type="Proteomes" id="UP001497516">
    <property type="component" value="Chromosome 6"/>
</dbReference>
<feature type="compositionally biased region" description="Polar residues" evidence="1">
    <location>
        <begin position="410"/>
        <end position="426"/>
    </location>
</feature>
<evidence type="ECO:0000313" key="2">
    <source>
        <dbReference type="EMBL" id="CAL1397964.1"/>
    </source>
</evidence>
<evidence type="ECO:0000256" key="1">
    <source>
        <dbReference type="SAM" id="MobiDB-lite"/>
    </source>
</evidence>
<dbReference type="SUPFAM" id="SSF57889">
    <property type="entry name" value="Cysteine-rich domain"/>
    <property type="match status" value="2"/>
</dbReference>
<name>A0AAV2FI45_9ROSI</name>
<evidence type="ECO:0000313" key="3">
    <source>
        <dbReference type="Proteomes" id="UP001497516"/>
    </source>
</evidence>
<gene>
    <name evidence="2" type="ORF">LTRI10_LOCUS38227</name>
</gene>
<feature type="region of interest" description="Disordered" evidence="1">
    <location>
        <begin position="176"/>
        <end position="216"/>
    </location>
</feature>
<organism evidence="2 3">
    <name type="scientific">Linum trigynum</name>
    <dbReference type="NCBI Taxonomy" id="586398"/>
    <lineage>
        <taxon>Eukaryota</taxon>
        <taxon>Viridiplantae</taxon>
        <taxon>Streptophyta</taxon>
        <taxon>Embryophyta</taxon>
        <taxon>Tracheophyta</taxon>
        <taxon>Spermatophyta</taxon>
        <taxon>Magnoliopsida</taxon>
        <taxon>eudicotyledons</taxon>
        <taxon>Gunneridae</taxon>
        <taxon>Pentapetalae</taxon>
        <taxon>rosids</taxon>
        <taxon>fabids</taxon>
        <taxon>Malpighiales</taxon>
        <taxon>Linaceae</taxon>
        <taxon>Linum</taxon>
    </lineage>
</organism>
<dbReference type="EMBL" id="OZ034819">
    <property type="protein sequence ID" value="CAL1397964.1"/>
    <property type="molecule type" value="Genomic_DNA"/>
</dbReference>
<feature type="compositionally biased region" description="Polar residues" evidence="1">
    <location>
        <begin position="207"/>
        <end position="216"/>
    </location>
</feature>
<dbReference type="InterPro" id="IPR046349">
    <property type="entry name" value="C1-like_sf"/>
</dbReference>
<dbReference type="PANTHER" id="PTHR37807:SF4">
    <property type="entry name" value="DC1 DOMAIN-CONTAINING PROTEIN"/>
    <property type="match status" value="1"/>
</dbReference>